<dbReference type="PANTHER" id="PTHR10851">
    <property type="entry name" value="PYRIDOXINE-5-PHOSPHATE OXIDASE"/>
    <property type="match status" value="1"/>
</dbReference>
<comment type="caution">
    <text evidence="9">The sequence shown here is derived from an EMBL/GenBank/DDBJ whole genome shotgun (WGS) entry which is preliminary data.</text>
</comment>
<gene>
    <name evidence="9" type="ORF">ACAOBT_LOCUS37749</name>
</gene>
<proteinExistence type="predicted"/>
<evidence type="ECO:0000256" key="5">
    <source>
        <dbReference type="ARBA" id="ARBA00022630"/>
    </source>
</evidence>
<name>A0A9P0QHK5_ACAOB</name>
<keyword evidence="7" id="KW-0560">Oxidoreductase</keyword>
<dbReference type="Proteomes" id="UP001152888">
    <property type="component" value="Unassembled WGS sequence"/>
</dbReference>
<sequence>MLYFRDGYPSARFVLLKGYSKKVSYFSHTIVVGKDNSREEIRELLLTFYWEHYSRSVRIEGDVEKLPFEDADQYFRNRPYRVRLELYVVIKANRVGYILKPYTIEFWQGQTDRIHDRIRFRRPKTDEPDGILTHRGEDGWIYERLFP</sequence>
<dbReference type="EMBL" id="CAKOFQ010010930">
    <property type="protein sequence ID" value="CAH2020281.1"/>
    <property type="molecule type" value="Genomic_DNA"/>
</dbReference>
<evidence type="ECO:0000256" key="4">
    <source>
        <dbReference type="ARBA" id="ARBA00012801"/>
    </source>
</evidence>
<reference evidence="9" key="1">
    <citation type="submission" date="2022-03" db="EMBL/GenBank/DDBJ databases">
        <authorList>
            <person name="Sayadi A."/>
        </authorList>
    </citation>
    <scope>NUCLEOTIDE SEQUENCE</scope>
</reference>
<evidence type="ECO:0000259" key="8">
    <source>
        <dbReference type="Pfam" id="PF10590"/>
    </source>
</evidence>
<keyword evidence="6" id="KW-0288">FMN</keyword>
<dbReference type="Gene3D" id="2.30.110.10">
    <property type="entry name" value="Electron Transport, Fmn-binding Protein, Chain A"/>
    <property type="match status" value="1"/>
</dbReference>
<evidence type="ECO:0000313" key="9">
    <source>
        <dbReference type="EMBL" id="CAH2020281.1"/>
    </source>
</evidence>
<evidence type="ECO:0000256" key="6">
    <source>
        <dbReference type="ARBA" id="ARBA00022643"/>
    </source>
</evidence>
<evidence type="ECO:0000256" key="1">
    <source>
        <dbReference type="ARBA" id="ARBA00001917"/>
    </source>
</evidence>
<organism evidence="9 10">
    <name type="scientific">Acanthoscelides obtectus</name>
    <name type="common">Bean weevil</name>
    <name type="synonym">Bruchus obtectus</name>
    <dbReference type="NCBI Taxonomy" id="200917"/>
    <lineage>
        <taxon>Eukaryota</taxon>
        <taxon>Metazoa</taxon>
        <taxon>Ecdysozoa</taxon>
        <taxon>Arthropoda</taxon>
        <taxon>Hexapoda</taxon>
        <taxon>Insecta</taxon>
        <taxon>Pterygota</taxon>
        <taxon>Neoptera</taxon>
        <taxon>Endopterygota</taxon>
        <taxon>Coleoptera</taxon>
        <taxon>Polyphaga</taxon>
        <taxon>Cucujiformia</taxon>
        <taxon>Chrysomeloidea</taxon>
        <taxon>Chrysomelidae</taxon>
        <taxon>Bruchinae</taxon>
        <taxon>Bruchini</taxon>
        <taxon>Acanthoscelides</taxon>
    </lineage>
</organism>
<dbReference type="InterPro" id="IPR012349">
    <property type="entry name" value="Split_barrel_FMN-bd"/>
</dbReference>
<comment type="pathway">
    <text evidence="2">Cofactor metabolism; pyridoxal 5'-phosphate salvage; pyridoxal 5'-phosphate from pyridoxamine 5'-phosphate: step 1/1.</text>
</comment>
<evidence type="ECO:0000256" key="2">
    <source>
        <dbReference type="ARBA" id="ARBA00004738"/>
    </source>
</evidence>
<dbReference type="InterPro" id="IPR019740">
    <property type="entry name" value="Pyridox_Oxase_CS"/>
</dbReference>
<feature type="domain" description="Pyridoxine 5'-phosphate oxidase dimerisation C-terminal" evidence="8">
    <location>
        <begin position="96"/>
        <end position="147"/>
    </location>
</feature>
<dbReference type="AlphaFoldDB" id="A0A9P0QHK5"/>
<keyword evidence="5" id="KW-0285">Flavoprotein</keyword>
<dbReference type="InterPro" id="IPR000659">
    <property type="entry name" value="Pyridox_Oxase"/>
</dbReference>
<dbReference type="InterPro" id="IPR019576">
    <property type="entry name" value="Pyridoxamine_oxidase_dimer_C"/>
</dbReference>
<dbReference type="PROSITE" id="PS01064">
    <property type="entry name" value="PYRIDOX_OXIDASE"/>
    <property type="match status" value="1"/>
</dbReference>
<keyword evidence="10" id="KW-1185">Reference proteome</keyword>
<dbReference type="PANTHER" id="PTHR10851:SF0">
    <property type="entry name" value="PYRIDOXINE-5'-PHOSPHATE OXIDASE"/>
    <property type="match status" value="1"/>
</dbReference>
<evidence type="ECO:0000256" key="3">
    <source>
        <dbReference type="ARBA" id="ARBA00005037"/>
    </source>
</evidence>
<protein>
    <recommendedName>
        <fullName evidence="4">pyridoxal 5'-phosphate synthase</fullName>
        <ecNumber evidence="4">1.4.3.5</ecNumber>
    </recommendedName>
</protein>
<dbReference type="OrthoDB" id="303614at2759"/>
<evidence type="ECO:0000313" key="10">
    <source>
        <dbReference type="Proteomes" id="UP001152888"/>
    </source>
</evidence>
<dbReference type="GO" id="GO:0010181">
    <property type="term" value="F:FMN binding"/>
    <property type="evidence" value="ECO:0007669"/>
    <property type="project" value="InterPro"/>
</dbReference>
<accession>A0A9P0QHK5</accession>
<dbReference type="GO" id="GO:0008615">
    <property type="term" value="P:pyridoxine biosynthetic process"/>
    <property type="evidence" value="ECO:0007669"/>
    <property type="project" value="InterPro"/>
</dbReference>
<comment type="pathway">
    <text evidence="3">Cofactor metabolism; pyridoxal 5'-phosphate salvage; pyridoxal 5'-phosphate from pyridoxine 5'-phosphate: step 1/1.</text>
</comment>
<evidence type="ECO:0000256" key="7">
    <source>
        <dbReference type="ARBA" id="ARBA00023002"/>
    </source>
</evidence>
<dbReference type="SUPFAM" id="SSF50475">
    <property type="entry name" value="FMN-binding split barrel"/>
    <property type="match status" value="1"/>
</dbReference>
<comment type="cofactor">
    <cofactor evidence="1">
        <name>FMN</name>
        <dbReference type="ChEBI" id="CHEBI:58210"/>
    </cofactor>
</comment>
<dbReference type="Pfam" id="PF10590">
    <property type="entry name" value="PNP_phzG_C"/>
    <property type="match status" value="1"/>
</dbReference>
<dbReference type="EC" id="1.4.3.5" evidence="4"/>
<dbReference type="GO" id="GO:0004733">
    <property type="term" value="F:pyridoxamine phosphate oxidase activity"/>
    <property type="evidence" value="ECO:0007669"/>
    <property type="project" value="UniProtKB-EC"/>
</dbReference>